<evidence type="ECO:0000313" key="2">
    <source>
        <dbReference type="EMBL" id="ACR71615.1"/>
    </source>
</evidence>
<sequence length="297" mass="32966">MKQIDLHVHSTCSDGTDSPAVLVDKAVDKGLAAFALTDHDTTRGVKEALLACENVNNNGHKLEVIPGVEISTNFDNTEIHVVGLFIDYNDNEFNSFLNKQLSSRDERNKQVCERFQNIGINITYEDMIKTYGDAVITRAHFADRLVAIGAVGDRNEAFDRYLGQGKPCFVPRAKVDPAEAIERIHQAGGIAILAHPVLYHLGNAQMNKLLDHMCSAGLDGIEAIYSTYKMGDELSIRRIASERNLLISGGSDYHGKNKPHIQLGTGMGHLFVPYELLDKMKDSMPITNTQKETYDEY</sequence>
<dbReference type="SUPFAM" id="SSF89550">
    <property type="entry name" value="PHP domain-like"/>
    <property type="match status" value="1"/>
</dbReference>
<dbReference type="InterPro" id="IPR003141">
    <property type="entry name" value="Pol/His_phosphatase_N"/>
</dbReference>
<dbReference type="InterPro" id="IPR052018">
    <property type="entry name" value="PHP_domain"/>
</dbReference>
<gene>
    <name evidence="2" type="ordered locus">EUBELI_00602</name>
</gene>
<dbReference type="InterPro" id="IPR016195">
    <property type="entry name" value="Pol/histidinol_Pase-like"/>
</dbReference>
<organism evidence="2 3">
    <name type="scientific">Lachnospira eligens (strain ATCC 27750 / DSM 3376 / VPI C15-48 / C15-B4)</name>
    <name type="common">Eubacterium eligens</name>
    <dbReference type="NCBI Taxonomy" id="515620"/>
    <lineage>
        <taxon>Bacteria</taxon>
        <taxon>Bacillati</taxon>
        <taxon>Bacillota</taxon>
        <taxon>Clostridia</taxon>
        <taxon>Lachnospirales</taxon>
        <taxon>Lachnospiraceae</taxon>
        <taxon>Lachnospira</taxon>
    </lineage>
</organism>
<dbReference type="InterPro" id="IPR004013">
    <property type="entry name" value="PHP_dom"/>
</dbReference>
<dbReference type="STRING" id="515620.EUBELI_00602"/>
<keyword evidence="3" id="KW-1185">Reference proteome</keyword>
<dbReference type="eggNOG" id="COG0613">
    <property type="taxonomic scope" value="Bacteria"/>
</dbReference>
<protein>
    <recommendedName>
        <fullName evidence="1">Polymerase/histidinol phosphatase N-terminal domain-containing protein</fullName>
    </recommendedName>
</protein>
<reference evidence="2 3" key="1">
    <citation type="journal article" date="2009" name="Proc. Natl. Acad. Sci. U.S.A.">
        <title>Characterizing a model human gut microbiota composed of members of its two dominant bacterial phyla.</title>
        <authorList>
            <person name="Mahowald M.A."/>
            <person name="Rey F.E."/>
            <person name="Seedorf H."/>
            <person name="Turnbaugh P.J."/>
            <person name="Fulton R.S."/>
            <person name="Wollam A."/>
            <person name="Shah N."/>
            <person name="Wang C."/>
            <person name="Magrini V."/>
            <person name="Wilson R.K."/>
            <person name="Cantarel B.L."/>
            <person name="Coutinho P.M."/>
            <person name="Henrissat B."/>
            <person name="Crock L.W."/>
            <person name="Russell A."/>
            <person name="Verberkmoes N.C."/>
            <person name="Hettich R.L."/>
            <person name="Gordon J.I."/>
        </authorList>
    </citation>
    <scope>NUCLEOTIDE SEQUENCE [LARGE SCALE GENOMIC DNA]</scope>
    <source>
        <strain evidence="3">ATCC 27750 / DSM 3376 / VPI C15-48 / C15-B4</strain>
    </source>
</reference>
<dbReference type="EMBL" id="CP001104">
    <property type="protein sequence ID" value="ACR71615.1"/>
    <property type="molecule type" value="Genomic_DNA"/>
</dbReference>
<dbReference type="Pfam" id="PF02811">
    <property type="entry name" value="PHP"/>
    <property type="match status" value="1"/>
</dbReference>
<dbReference type="HOGENOM" id="CLU_067347_1_0_9"/>
<dbReference type="PANTHER" id="PTHR42924">
    <property type="entry name" value="EXONUCLEASE"/>
    <property type="match status" value="1"/>
</dbReference>
<dbReference type="PANTHER" id="PTHR42924:SF3">
    <property type="entry name" value="POLYMERASE_HISTIDINOL PHOSPHATASE N-TERMINAL DOMAIN-CONTAINING PROTEIN"/>
    <property type="match status" value="1"/>
</dbReference>
<dbReference type="KEGG" id="eel:EUBELI_00602"/>
<dbReference type="SMART" id="SM00481">
    <property type="entry name" value="POLIIIAc"/>
    <property type="match status" value="1"/>
</dbReference>
<accession>C4Z4D1</accession>
<evidence type="ECO:0000313" key="3">
    <source>
        <dbReference type="Proteomes" id="UP000001476"/>
    </source>
</evidence>
<dbReference type="Gene3D" id="1.10.150.650">
    <property type="match status" value="1"/>
</dbReference>
<dbReference type="AlphaFoldDB" id="C4Z4D1"/>
<dbReference type="Proteomes" id="UP000001476">
    <property type="component" value="Chromosome"/>
</dbReference>
<name>C4Z4D1_LACE2</name>
<feature type="domain" description="Polymerase/histidinol phosphatase N-terminal" evidence="1">
    <location>
        <begin position="4"/>
        <end position="74"/>
    </location>
</feature>
<dbReference type="GO" id="GO:0035312">
    <property type="term" value="F:5'-3' DNA exonuclease activity"/>
    <property type="evidence" value="ECO:0007669"/>
    <property type="project" value="TreeGrafter"/>
</dbReference>
<proteinExistence type="predicted"/>
<dbReference type="Gene3D" id="3.20.20.140">
    <property type="entry name" value="Metal-dependent hydrolases"/>
    <property type="match status" value="1"/>
</dbReference>
<dbReference type="RefSeq" id="WP_012738851.1">
    <property type="nucleotide sequence ID" value="NC_012778.1"/>
</dbReference>
<evidence type="ECO:0000259" key="1">
    <source>
        <dbReference type="SMART" id="SM00481"/>
    </source>
</evidence>
<dbReference type="CDD" id="cd07438">
    <property type="entry name" value="PHP_HisPPase_AMP"/>
    <property type="match status" value="1"/>
</dbReference>
<dbReference type="GO" id="GO:0004534">
    <property type="term" value="F:5'-3' RNA exonuclease activity"/>
    <property type="evidence" value="ECO:0007669"/>
    <property type="project" value="TreeGrafter"/>
</dbReference>
<dbReference type="GeneID" id="41355355"/>